<dbReference type="GO" id="GO:0043022">
    <property type="term" value="F:ribosome binding"/>
    <property type="evidence" value="ECO:0007669"/>
    <property type="project" value="UniProtKB-UniRule"/>
</dbReference>
<name>A0A4R6DP41_9RHOO</name>
<proteinExistence type="inferred from homology"/>
<dbReference type="EMBL" id="SNVV01000025">
    <property type="protein sequence ID" value="TDN46776.1"/>
    <property type="molecule type" value="Genomic_DNA"/>
</dbReference>
<dbReference type="OrthoDB" id="5293604at2"/>
<comment type="similarity">
    <text evidence="5">Belongs to the DarP family.</text>
</comment>
<comment type="subcellular location">
    <subcellularLocation>
        <location evidence="5">Cytoplasm</location>
    </subcellularLocation>
    <text evidence="5">Associates with late stage pre-50S ribosomal subunits.</text>
</comment>
<dbReference type="Pfam" id="PF04751">
    <property type="entry name" value="DarP"/>
    <property type="match status" value="1"/>
</dbReference>
<keyword evidence="3 5" id="KW-0699">rRNA-binding</keyword>
<dbReference type="Gene3D" id="1.10.60.30">
    <property type="entry name" value="PSPTO4464-like domains"/>
    <property type="match status" value="2"/>
</dbReference>
<organism evidence="7 8">
    <name type="scientific">Azoarcus indigens</name>
    <dbReference type="NCBI Taxonomy" id="29545"/>
    <lineage>
        <taxon>Bacteria</taxon>
        <taxon>Pseudomonadati</taxon>
        <taxon>Pseudomonadota</taxon>
        <taxon>Betaproteobacteria</taxon>
        <taxon>Rhodocyclales</taxon>
        <taxon>Zoogloeaceae</taxon>
        <taxon>Azoarcus</taxon>
    </lineage>
</organism>
<evidence type="ECO:0000256" key="4">
    <source>
        <dbReference type="ARBA" id="ARBA00022884"/>
    </source>
</evidence>
<gene>
    <name evidence="5" type="primary">darP</name>
    <name evidence="7" type="ORF">C7389_12518</name>
</gene>
<evidence type="ECO:0000313" key="8">
    <source>
        <dbReference type="Proteomes" id="UP000295129"/>
    </source>
</evidence>
<dbReference type="SUPFAM" id="SSF158710">
    <property type="entry name" value="PSPTO4464-like"/>
    <property type="match status" value="1"/>
</dbReference>
<keyword evidence="1 5" id="KW-0963">Cytoplasm</keyword>
<dbReference type="RefSeq" id="WP_133594615.1">
    <property type="nucleotide sequence ID" value="NZ_SNVV01000025.1"/>
</dbReference>
<accession>A0A4R6DP41</accession>
<evidence type="ECO:0000313" key="7">
    <source>
        <dbReference type="EMBL" id="TDN46776.1"/>
    </source>
</evidence>
<dbReference type="InterPro" id="IPR023153">
    <property type="entry name" value="DarP_sf"/>
</dbReference>
<keyword evidence="2 5" id="KW-0690">Ribosome biogenesis</keyword>
<dbReference type="AlphaFoldDB" id="A0A4R6DP41"/>
<comment type="caution">
    <text evidence="7">The sequence shown here is derived from an EMBL/GenBank/DDBJ whole genome shotgun (WGS) entry which is preliminary data.</text>
</comment>
<dbReference type="PANTHER" id="PTHR38101">
    <property type="entry name" value="UPF0307 PROTEIN YJGA"/>
    <property type="match status" value="1"/>
</dbReference>
<dbReference type="PANTHER" id="PTHR38101:SF1">
    <property type="entry name" value="UPF0307 PROTEIN YJGA"/>
    <property type="match status" value="1"/>
</dbReference>
<dbReference type="CDD" id="cd16331">
    <property type="entry name" value="YjgA-like"/>
    <property type="match status" value="1"/>
</dbReference>
<comment type="function">
    <text evidence="5">Member of a network of 50S ribosomal subunit biogenesis factors which assembles along the 30S-50S interface, preventing incorrect 23S rRNA structures from forming. Promotes peptidyl transferase center (PTC) maturation.</text>
</comment>
<keyword evidence="4 5" id="KW-0694">RNA-binding</keyword>
<protein>
    <recommendedName>
        <fullName evidence="5">Dual-action ribosomal maturation protein DarP</fullName>
    </recommendedName>
    <alternativeName>
        <fullName evidence="5">Large ribosomal subunit assembly factor DarP</fullName>
    </alternativeName>
</protein>
<dbReference type="NCBIfam" id="NF003593">
    <property type="entry name" value="PRK05255.1-1"/>
    <property type="match status" value="1"/>
</dbReference>
<reference evidence="7 8" key="1">
    <citation type="submission" date="2019-03" db="EMBL/GenBank/DDBJ databases">
        <title>Genomic Encyclopedia of Type Strains, Phase IV (KMG-IV): sequencing the most valuable type-strain genomes for metagenomic binning, comparative biology and taxonomic classification.</title>
        <authorList>
            <person name="Goeker M."/>
        </authorList>
    </citation>
    <scope>NUCLEOTIDE SEQUENCE [LARGE SCALE GENOMIC DNA]</scope>
    <source>
        <strain evidence="7 8">DSM 12121</strain>
    </source>
</reference>
<dbReference type="Proteomes" id="UP000295129">
    <property type="component" value="Unassembled WGS sequence"/>
</dbReference>
<dbReference type="GO" id="GO:0005829">
    <property type="term" value="C:cytosol"/>
    <property type="evidence" value="ECO:0007669"/>
    <property type="project" value="TreeGrafter"/>
</dbReference>
<evidence type="ECO:0000256" key="2">
    <source>
        <dbReference type="ARBA" id="ARBA00022517"/>
    </source>
</evidence>
<evidence type="ECO:0000256" key="1">
    <source>
        <dbReference type="ARBA" id="ARBA00022490"/>
    </source>
</evidence>
<evidence type="ECO:0000256" key="3">
    <source>
        <dbReference type="ARBA" id="ARBA00022730"/>
    </source>
</evidence>
<dbReference type="PIRSF" id="PIRSF016183">
    <property type="entry name" value="UCP016183"/>
    <property type="match status" value="1"/>
</dbReference>
<dbReference type="GO" id="GO:0019843">
    <property type="term" value="F:rRNA binding"/>
    <property type="evidence" value="ECO:0007669"/>
    <property type="project" value="UniProtKB-UniRule"/>
</dbReference>
<dbReference type="HAMAP" id="MF_00765">
    <property type="entry name" value="DarP"/>
    <property type="match status" value="1"/>
</dbReference>
<feature type="compositionally biased region" description="Basic and acidic residues" evidence="6">
    <location>
        <begin position="1"/>
        <end position="12"/>
    </location>
</feature>
<evidence type="ECO:0000256" key="6">
    <source>
        <dbReference type="SAM" id="MobiDB-lite"/>
    </source>
</evidence>
<keyword evidence="8" id="KW-1185">Reference proteome</keyword>
<sequence length="195" mass="22426">MHPHSDADRNPQLDEDDAYPEPPSKSSRKREMHALQDIGRQLVELSPERLRKVPMPEELYDAVRDAQRFTKHEARRRQLQYIGKLMRAIDPAPIQAQLDAFNGVSAAEVAKQHRLERLRSDFIEDEKVIAAIAEAFPGADLQYLRTLRRNALKEREQNKPPKAFREIFRVLRDLEEGAAGEADETADDDHDPEQA</sequence>
<feature type="region of interest" description="Disordered" evidence="6">
    <location>
        <begin position="1"/>
        <end position="34"/>
    </location>
</feature>
<evidence type="ECO:0000256" key="5">
    <source>
        <dbReference type="HAMAP-Rule" id="MF_00765"/>
    </source>
</evidence>
<dbReference type="InterPro" id="IPR006839">
    <property type="entry name" value="DarP"/>
</dbReference>
<dbReference type="GO" id="GO:1902626">
    <property type="term" value="P:assembly of large subunit precursor of preribosome"/>
    <property type="evidence" value="ECO:0007669"/>
    <property type="project" value="UniProtKB-UniRule"/>
</dbReference>